<comment type="caution">
    <text evidence="2">The sequence shown here is derived from an EMBL/GenBank/DDBJ whole genome shotgun (WGS) entry which is preliminary data.</text>
</comment>
<dbReference type="EMBL" id="JXTB01000096">
    <property type="protein sequence ID" value="PON64357.1"/>
    <property type="molecule type" value="Genomic_DNA"/>
</dbReference>
<keyword evidence="3" id="KW-1185">Reference proteome</keyword>
<evidence type="ECO:0000256" key="1">
    <source>
        <dbReference type="SAM" id="MobiDB-lite"/>
    </source>
</evidence>
<proteinExistence type="predicted"/>
<evidence type="ECO:0000313" key="3">
    <source>
        <dbReference type="Proteomes" id="UP000237105"/>
    </source>
</evidence>
<feature type="region of interest" description="Disordered" evidence="1">
    <location>
        <begin position="1"/>
        <end position="43"/>
    </location>
</feature>
<feature type="compositionally biased region" description="Basic and acidic residues" evidence="1">
    <location>
        <begin position="1"/>
        <end position="11"/>
    </location>
</feature>
<dbReference type="OrthoDB" id="10580570at2759"/>
<dbReference type="AlphaFoldDB" id="A0A2P5CTI9"/>
<sequence>MAKTRSTEGKKSSPKAQATTSVSRKRDPSKSLAKSPVVEQKNPIEKTADLKSKTTLQALVEELKVYYEDLSNDDEVINTNVCGIVIPFMK</sequence>
<gene>
    <name evidence="2" type="ORF">PanWU01x14_124260</name>
</gene>
<feature type="non-terminal residue" evidence="2">
    <location>
        <position position="90"/>
    </location>
</feature>
<evidence type="ECO:0000313" key="2">
    <source>
        <dbReference type="EMBL" id="PON64357.1"/>
    </source>
</evidence>
<protein>
    <submittedName>
        <fullName evidence="2">Uncharacterized protein</fullName>
    </submittedName>
</protein>
<accession>A0A2P5CTI9</accession>
<organism evidence="2 3">
    <name type="scientific">Parasponia andersonii</name>
    <name type="common">Sponia andersonii</name>
    <dbReference type="NCBI Taxonomy" id="3476"/>
    <lineage>
        <taxon>Eukaryota</taxon>
        <taxon>Viridiplantae</taxon>
        <taxon>Streptophyta</taxon>
        <taxon>Embryophyta</taxon>
        <taxon>Tracheophyta</taxon>
        <taxon>Spermatophyta</taxon>
        <taxon>Magnoliopsida</taxon>
        <taxon>eudicotyledons</taxon>
        <taxon>Gunneridae</taxon>
        <taxon>Pentapetalae</taxon>
        <taxon>rosids</taxon>
        <taxon>fabids</taxon>
        <taxon>Rosales</taxon>
        <taxon>Cannabaceae</taxon>
        <taxon>Parasponia</taxon>
    </lineage>
</organism>
<dbReference type="Proteomes" id="UP000237105">
    <property type="component" value="Unassembled WGS sequence"/>
</dbReference>
<reference evidence="3" key="1">
    <citation type="submission" date="2016-06" db="EMBL/GenBank/DDBJ databases">
        <title>Parallel loss of symbiosis genes in relatives of nitrogen-fixing non-legume Parasponia.</title>
        <authorList>
            <person name="Van Velzen R."/>
            <person name="Holmer R."/>
            <person name="Bu F."/>
            <person name="Rutten L."/>
            <person name="Van Zeijl A."/>
            <person name="Liu W."/>
            <person name="Santuari L."/>
            <person name="Cao Q."/>
            <person name="Sharma T."/>
            <person name="Shen D."/>
            <person name="Roswanjaya Y."/>
            <person name="Wardhani T."/>
            <person name="Kalhor M.S."/>
            <person name="Jansen J."/>
            <person name="Van den Hoogen J."/>
            <person name="Gungor B."/>
            <person name="Hartog M."/>
            <person name="Hontelez J."/>
            <person name="Verver J."/>
            <person name="Yang W.-C."/>
            <person name="Schijlen E."/>
            <person name="Repin R."/>
            <person name="Schilthuizen M."/>
            <person name="Schranz E."/>
            <person name="Heidstra R."/>
            <person name="Miyata K."/>
            <person name="Fedorova E."/>
            <person name="Kohlen W."/>
            <person name="Bisseling T."/>
            <person name="Smit S."/>
            <person name="Geurts R."/>
        </authorList>
    </citation>
    <scope>NUCLEOTIDE SEQUENCE [LARGE SCALE GENOMIC DNA]</scope>
    <source>
        <strain evidence="3">cv. WU1-14</strain>
    </source>
</reference>
<name>A0A2P5CTI9_PARAD</name>